<keyword evidence="2" id="KW-1185">Reference proteome</keyword>
<organism evidence="1 2">
    <name type="scientific">Marinobacter nauticus</name>
    <name type="common">Marinobacter hydrocarbonoclasticus</name>
    <name type="synonym">Marinobacter aquaeolei</name>
    <dbReference type="NCBI Taxonomy" id="2743"/>
    <lineage>
        <taxon>Bacteria</taxon>
        <taxon>Pseudomonadati</taxon>
        <taxon>Pseudomonadota</taxon>
        <taxon>Gammaproteobacteria</taxon>
        <taxon>Pseudomonadales</taxon>
        <taxon>Marinobacteraceae</taxon>
        <taxon>Marinobacter</taxon>
    </lineage>
</organism>
<name>A0A1M2UXV6_MARNT</name>
<reference evidence="1" key="1">
    <citation type="submission" date="2016-11" db="EMBL/GenBank/DDBJ databases">
        <title>Draft Genome Sequence of Marinobacter hydrocarbonoclasticus strain STW2, a polyaromatic aromatic hydrocarbon degrading and denitrifying bacterium from rhizosphere of Seagrass Enhalus acodoides.</title>
        <authorList>
            <person name="Ling J."/>
            <person name="Dong J."/>
        </authorList>
    </citation>
    <scope>NUCLEOTIDE SEQUENCE [LARGE SCALE GENOMIC DNA]</scope>
    <source>
        <strain evidence="1">STW2</strain>
    </source>
</reference>
<comment type="caution">
    <text evidence="1">The sequence shown here is derived from an EMBL/GenBank/DDBJ whole genome shotgun (WGS) entry which is preliminary data.</text>
</comment>
<accession>A0A1M2UXV6</accession>
<protein>
    <submittedName>
        <fullName evidence="1">Uncharacterized protein</fullName>
    </submittedName>
</protein>
<dbReference type="AlphaFoldDB" id="A0A1M2UXV6"/>
<evidence type="ECO:0000313" key="2">
    <source>
        <dbReference type="Proteomes" id="UP000183986"/>
    </source>
</evidence>
<dbReference type="EMBL" id="MPKY01000001">
    <property type="protein sequence ID" value="OJT00147.1"/>
    <property type="molecule type" value="Genomic_DNA"/>
</dbReference>
<evidence type="ECO:0000313" key="1">
    <source>
        <dbReference type="EMBL" id="OJT00147.1"/>
    </source>
</evidence>
<sequence>MPIMFAETGCDFCRKYWTHPFLENRDEIIKLLADPNWERQARLYQCNKCGAYWDNPNGAYPEGLTKEEVEQFYGIKNS</sequence>
<proteinExistence type="predicted"/>
<dbReference type="Proteomes" id="UP000183986">
    <property type="component" value="Unassembled WGS sequence"/>
</dbReference>
<gene>
    <name evidence="1" type="ORF">BEE62_08645</name>
</gene>